<dbReference type="CDD" id="cd02440">
    <property type="entry name" value="AdoMet_MTases"/>
    <property type="match status" value="1"/>
</dbReference>
<evidence type="ECO:0000259" key="2">
    <source>
        <dbReference type="Pfam" id="PF09313"/>
    </source>
</evidence>
<evidence type="ECO:0000259" key="1">
    <source>
        <dbReference type="Pfam" id="PF03848"/>
    </source>
</evidence>
<evidence type="ECO:0000313" key="6">
    <source>
        <dbReference type="Proteomes" id="UP000255316"/>
    </source>
</evidence>
<dbReference type="NCBIfam" id="NF008992">
    <property type="entry name" value="PRK12335.1"/>
    <property type="match status" value="1"/>
</dbReference>
<dbReference type="Proteomes" id="UP000255316">
    <property type="component" value="Unassembled WGS sequence"/>
</dbReference>
<dbReference type="InterPro" id="IPR014431">
    <property type="entry name" value="Tellurite-R_TehB-2"/>
</dbReference>
<reference evidence="3 5" key="1">
    <citation type="submission" date="2015-11" db="EMBL/GenBank/DDBJ databases">
        <title>Genomic analysis of 38 Legionella species identifies large and diverse effector repertoires.</title>
        <authorList>
            <person name="Burstein D."/>
            <person name="Amaro F."/>
            <person name="Zusman T."/>
            <person name="Lifshitz Z."/>
            <person name="Cohen O."/>
            <person name="Gilbert J.A."/>
            <person name="Pupko T."/>
            <person name="Shuman H.A."/>
            <person name="Segal G."/>
        </authorList>
    </citation>
    <scope>NUCLEOTIDE SEQUENCE [LARGE SCALE GENOMIC DNA]</scope>
    <source>
        <strain evidence="3 5">CDC#72-OH-14</strain>
    </source>
</reference>
<dbReference type="InterPro" id="IPR029063">
    <property type="entry name" value="SAM-dependent_MTases_sf"/>
</dbReference>
<proteinExistence type="predicted"/>
<evidence type="ECO:0000313" key="3">
    <source>
        <dbReference type="EMBL" id="KTC83302.1"/>
    </source>
</evidence>
<keyword evidence="5" id="KW-1185">Reference proteome</keyword>
<gene>
    <name evidence="4" type="primary">tehB</name>
    <name evidence="3" type="ORF">Lcin_2674</name>
    <name evidence="4" type="ORF">NCTC12438_03348</name>
</gene>
<dbReference type="InterPro" id="IPR015985">
    <property type="entry name" value="TehB-like_dom"/>
</dbReference>
<dbReference type="SUPFAM" id="SSF53335">
    <property type="entry name" value="S-adenosyl-L-methionine-dependent methyltransferases"/>
    <property type="match status" value="1"/>
</dbReference>
<dbReference type="InterPro" id="IPR014710">
    <property type="entry name" value="RmlC-like_jellyroll"/>
</dbReference>
<dbReference type="Gene3D" id="3.40.50.150">
    <property type="entry name" value="Vaccinia Virus protein VP39"/>
    <property type="match status" value="1"/>
</dbReference>
<feature type="domain" description="Tellurite resistance methyltransferase TehB-like" evidence="1">
    <location>
        <begin position="94"/>
        <end position="287"/>
    </location>
</feature>
<name>A0A378INU3_9GAMM</name>
<dbReference type="PIRSF" id="PIRSF005215">
    <property type="entry name" value="TehB"/>
    <property type="match status" value="1"/>
</dbReference>
<sequence length="299" mass="34303">MMISEYSELMCYKQIEIDSHGKLKFFLEKHSTKEGTWGKLSLQEGVIDFVFLNGEGHEWSRIRIDKENSQLLIPPAAWHKIIPVSEPFKANLEFYCMPQRYFNKKYGLGAVHSDLVYVYQTYLRHLKNSSILDVGCGSGRNLLYLAKMGHRVMGIDHNQSALGTIEEIVQKEALPGVETQLHDLNQPLSLKSECYDLVLSTVTLQFLNQQRIPELLAELQEATKKNGYHFLVVPIQSELFSLPEFFTFLPQKEELYHVYQDSGWSILEYKEAVGHLHKQDELGRPISGLFGLLLAQKIG</sequence>
<dbReference type="PANTHER" id="PTHR43861">
    <property type="entry name" value="TRANS-ACONITATE 2-METHYLTRANSFERASE-RELATED"/>
    <property type="match status" value="1"/>
</dbReference>
<feature type="domain" description="TehB/YeaR-like" evidence="2">
    <location>
        <begin position="25"/>
        <end position="86"/>
    </location>
</feature>
<organism evidence="4 6">
    <name type="scientific">Legionella cincinnatiensis</name>
    <dbReference type="NCBI Taxonomy" id="28085"/>
    <lineage>
        <taxon>Bacteria</taxon>
        <taxon>Pseudomonadati</taxon>
        <taxon>Pseudomonadota</taxon>
        <taxon>Gammaproteobacteria</taxon>
        <taxon>Legionellales</taxon>
        <taxon>Legionellaceae</taxon>
        <taxon>Legionella</taxon>
    </lineage>
</organism>
<reference evidence="4 6" key="2">
    <citation type="submission" date="2018-06" db="EMBL/GenBank/DDBJ databases">
        <authorList>
            <consortium name="Pathogen Informatics"/>
            <person name="Doyle S."/>
        </authorList>
    </citation>
    <scope>NUCLEOTIDE SEQUENCE [LARGE SCALE GENOMIC DNA]</scope>
    <source>
        <strain evidence="4 6">NCTC12438</strain>
    </source>
</reference>
<keyword evidence="4" id="KW-0489">Methyltransferase</keyword>
<evidence type="ECO:0000313" key="5">
    <source>
        <dbReference type="Proteomes" id="UP000054854"/>
    </source>
</evidence>
<dbReference type="EMBL" id="UGNX01000001">
    <property type="protein sequence ID" value="STX36713.1"/>
    <property type="molecule type" value="Genomic_DNA"/>
</dbReference>
<dbReference type="GO" id="GO:0032259">
    <property type="term" value="P:methylation"/>
    <property type="evidence" value="ECO:0007669"/>
    <property type="project" value="UniProtKB-KW"/>
</dbReference>
<dbReference type="SUPFAM" id="SSF51197">
    <property type="entry name" value="Clavaminate synthase-like"/>
    <property type="match status" value="1"/>
</dbReference>
<accession>A0A378INU3</accession>
<protein>
    <submittedName>
        <fullName evidence="4">Tellurite resistance protein TehB</fullName>
        <ecNumber evidence="4">2.1.1.-</ecNumber>
    </submittedName>
</protein>
<keyword evidence="4" id="KW-0808">Transferase</keyword>
<dbReference type="EMBL" id="LNXX01000043">
    <property type="protein sequence ID" value="KTC83302.1"/>
    <property type="molecule type" value="Genomic_DNA"/>
</dbReference>
<dbReference type="AlphaFoldDB" id="A0A378INU3"/>
<dbReference type="Pfam" id="PF09313">
    <property type="entry name" value="TehB-like"/>
    <property type="match status" value="1"/>
</dbReference>
<dbReference type="STRING" id="28085.Lcin_2674"/>
<dbReference type="Pfam" id="PF03848">
    <property type="entry name" value="TehB"/>
    <property type="match status" value="1"/>
</dbReference>
<dbReference type="Proteomes" id="UP000054854">
    <property type="component" value="Unassembled WGS sequence"/>
</dbReference>
<dbReference type="Gene3D" id="2.60.120.10">
    <property type="entry name" value="Jelly Rolls"/>
    <property type="match status" value="1"/>
</dbReference>
<dbReference type="InterPro" id="IPR015392">
    <property type="entry name" value="TehB/YeaR-like_dom"/>
</dbReference>
<dbReference type="EC" id="2.1.1.-" evidence="4"/>
<dbReference type="GO" id="GO:0008168">
    <property type="term" value="F:methyltransferase activity"/>
    <property type="evidence" value="ECO:0007669"/>
    <property type="project" value="UniProtKB-KW"/>
</dbReference>
<evidence type="ECO:0000313" key="4">
    <source>
        <dbReference type="EMBL" id="STX36713.1"/>
    </source>
</evidence>